<evidence type="ECO:0000256" key="3">
    <source>
        <dbReference type="ARBA" id="ARBA00022553"/>
    </source>
</evidence>
<evidence type="ECO:0000256" key="5">
    <source>
        <dbReference type="ARBA" id="ARBA00022842"/>
    </source>
</evidence>
<comment type="cofactor">
    <cofactor evidence="1">
        <name>Mg(2+)</name>
        <dbReference type="ChEBI" id="CHEBI:18420"/>
    </cofactor>
</comment>
<evidence type="ECO:0000256" key="2">
    <source>
        <dbReference type="ARBA" id="ARBA00010231"/>
    </source>
</evidence>
<evidence type="ECO:0000256" key="6">
    <source>
        <dbReference type="ARBA" id="ARBA00023235"/>
    </source>
</evidence>
<evidence type="ECO:0000313" key="11">
    <source>
        <dbReference type="EMBL" id="VAX28841.1"/>
    </source>
</evidence>
<dbReference type="InterPro" id="IPR005846">
    <property type="entry name" value="A-D-PHexomutase_a/b/a-III"/>
</dbReference>
<evidence type="ECO:0000259" key="7">
    <source>
        <dbReference type="Pfam" id="PF00408"/>
    </source>
</evidence>
<dbReference type="GO" id="GO:0046872">
    <property type="term" value="F:metal ion binding"/>
    <property type="evidence" value="ECO:0007669"/>
    <property type="project" value="UniProtKB-KW"/>
</dbReference>
<proteinExistence type="inferred from homology"/>
<feature type="domain" description="Alpha-D-phosphohexomutase alpha/beta/alpha" evidence="10">
    <location>
        <begin position="262"/>
        <end position="366"/>
    </location>
</feature>
<dbReference type="EC" id="5.4.2.8" evidence="11"/>
<accession>A0A3B1CQU3</accession>
<organism evidence="11">
    <name type="scientific">hydrothermal vent metagenome</name>
    <dbReference type="NCBI Taxonomy" id="652676"/>
    <lineage>
        <taxon>unclassified sequences</taxon>
        <taxon>metagenomes</taxon>
        <taxon>ecological metagenomes</taxon>
    </lineage>
</organism>
<protein>
    <submittedName>
        <fullName evidence="11">Phosphomannomutase</fullName>
        <ecNumber evidence="11">5.4.2.8</ecNumber>
    </submittedName>
</protein>
<keyword evidence="6 11" id="KW-0413">Isomerase</keyword>
<evidence type="ECO:0000259" key="8">
    <source>
        <dbReference type="Pfam" id="PF02878"/>
    </source>
</evidence>
<dbReference type="SUPFAM" id="SSF55957">
    <property type="entry name" value="Phosphoglucomutase, C-terminal domain"/>
    <property type="match status" value="1"/>
</dbReference>
<dbReference type="InterPro" id="IPR005845">
    <property type="entry name" value="A-D-PHexomutase_a/b/a-II"/>
</dbReference>
<name>A0A3B1CQU3_9ZZZZ</name>
<evidence type="ECO:0000256" key="4">
    <source>
        <dbReference type="ARBA" id="ARBA00022723"/>
    </source>
</evidence>
<dbReference type="Pfam" id="PF00408">
    <property type="entry name" value="PGM_PMM_IV"/>
    <property type="match status" value="1"/>
</dbReference>
<dbReference type="Pfam" id="PF02878">
    <property type="entry name" value="PGM_PMM_I"/>
    <property type="match status" value="1"/>
</dbReference>
<keyword evidence="3" id="KW-0597">Phosphoprotein</keyword>
<dbReference type="GO" id="GO:0005975">
    <property type="term" value="P:carbohydrate metabolic process"/>
    <property type="evidence" value="ECO:0007669"/>
    <property type="project" value="InterPro"/>
</dbReference>
<feature type="domain" description="Alpha-D-phosphohexomutase alpha/beta/alpha" evidence="8">
    <location>
        <begin position="7"/>
        <end position="123"/>
    </location>
</feature>
<evidence type="ECO:0000259" key="10">
    <source>
        <dbReference type="Pfam" id="PF02880"/>
    </source>
</evidence>
<dbReference type="InterPro" id="IPR016055">
    <property type="entry name" value="A-D-PHexomutase_a/b/a-I/II/III"/>
</dbReference>
<dbReference type="InterPro" id="IPR005841">
    <property type="entry name" value="Alpha-D-phosphohexomutase_SF"/>
</dbReference>
<feature type="domain" description="Alpha-D-phosphohexomutase C-terminal" evidence="7">
    <location>
        <begin position="373"/>
        <end position="444"/>
    </location>
</feature>
<dbReference type="Gene3D" id="3.30.310.50">
    <property type="entry name" value="Alpha-D-phosphohexomutase, C-terminal domain"/>
    <property type="match status" value="1"/>
</dbReference>
<comment type="similarity">
    <text evidence="2">Belongs to the phosphohexose mutase family.</text>
</comment>
<keyword evidence="5" id="KW-0460">Magnesium</keyword>
<dbReference type="InterPro" id="IPR005843">
    <property type="entry name" value="A-D-PHexomutase_C"/>
</dbReference>
<dbReference type="InterPro" id="IPR036900">
    <property type="entry name" value="A-D-PHexomutase_C_sf"/>
</dbReference>
<dbReference type="PRINTS" id="PR00509">
    <property type="entry name" value="PGMPMM"/>
</dbReference>
<dbReference type="AlphaFoldDB" id="A0A3B1CQU3"/>
<sequence>MRQKTGNIFKAYDIRGLYPDELDEATAGRIGAAFIHLLSARRIVVGRDMRLSSPGLTGAFIKGAIKAGAQVADLGMTTTPLLYYAINEGSFDGGAMVTASHLPAQFNGFKLCREKAIPLSGDHGLPALKRLLGEAPPQPSKQAHEGSLQATDILDRYLDKLSTFVQTPLQLKVAVDAGNGMAGLDVPVLFKRFPVWKFIPMYMDPDGRFPHHIPNPLLPATTRELQAMVLKKRADIGVAFDGDADRCGFIDENGERVPEDLVTALISGVLLAKNPGATILYDLRSSRIVPETITRLGGKAIRCRVGHAFIKAQMRKENALFAGELSGHYYYRDMGFTDNGILTMIQILNLLSLKGIPLSRLVKPLRKYYSSGEINMKVKYKDAIFAALEAEYKDAGKDHLDGLTVEYSDWWFNLRASNTEPVIRLNLEANDKKTMEEKRKEILKIIMETDPEARY</sequence>
<evidence type="ECO:0000256" key="1">
    <source>
        <dbReference type="ARBA" id="ARBA00001946"/>
    </source>
</evidence>
<evidence type="ECO:0000259" key="9">
    <source>
        <dbReference type="Pfam" id="PF02879"/>
    </source>
</evidence>
<dbReference type="PANTHER" id="PTHR43771">
    <property type="entry name" value="PHOSPHOMANNOMUTASE"/>
    <property type="match status" value="1"/>
</dbReference>
<keyword evidence="4" id="KW-0479">Metal-binding</keyword>
<dbReference type="EMBL" id="UOGH01000099">
    <property type="protein sequence ID" value="VAX28841.1"/>
    <property type="molecule type" value="Genomic_DNA"/>
</dbReference>
<dbReference type="SUPFAM" id="SSF53738">
    <property type="entry name" value="Phosphoglucomutase, first 3 domains"/>
    <property type="match status" value="3"/>
</dbReference>
<feature type="domain" description="Alpha-D-phosphohexomutase alpha/beta/alpha" evidence="9">
    <location>
        <begin position="156"/>
        <end position="254"/>
    </location>
</feature>
<dbReference type="InterPro" id="IPR005844">
    <property type="entry name" value="A-D-PHexomutase_a/b/a-I"/>
</dbReference>
<dbReference type="PANTHER" id="PTHR43771:SF1">
    <property type="entry name" value="PHOSPHOMANNOMUTASE"/>
    <property type="match status" value="1"/>
</dbReference>
<dbReference type="Gene3D" id="3.40.120.10">
    <property type="entry name" value="Alpha-D-Glucose-1,6-Bisphosphate, subunit A, domain 3"/>
    <property type="match status" value="3"/>
</dbReference>
<dbReference type="Pfam" id="PF02879">
    <property type="entry name" value="PGM_PMM_II"/>
    <property type="match status" value="1"/>
</dbReference>
<gene>
    <name evidence="11" type="ORF">MNBD_NITROSPIRAE02-960</name>
</gene>
<dbReference type="Pfam" id="PF02880">
    <property type="entry name" value="PGM_PMM_III"/>
    <property type="match status" value="1"/>
</dbReference>
<dbReference type="GO" id="GO:0004615">
    <property type="term" value="F:phosphomannomutase activity"/>
    <property type="evidence" value="ECO:0007669"/>
    <property type="project" value="UniProtKB-EC"/>
</dbReference>
<reference evidence="11" key="1">
    <citation type="submission" date="2018-06" db="EMBL/GenBank/DDBJ databases">
        <authorList>
            <person name="Zhirakovskaya E."/>
        </authorList>
    </citation>
    <scope>NUCLEOTIDE SEQUENCE</scope>
</reference>
<dbReference type="CDD" id="cd03089">
    <property type="entry name" value="PMM_PGM"/>
    <property type="match status" value="1"/>
</dbReference>